<dbReference type="Proteomes" id="UP000032336">
    <property type="component" value="Unassembled WGS sequence"/>
</dbReference>
<sequence length="85" mass="9522">MITPARELTRPLEAELVDADFPGRSERCRIGDVAGRWGELERPSKTERYLNNSGSILVSCWRLRLTQAGRTTVTFLKSSLAGGYH</sequence>
<comment type="caution">
    <text evidence="1">The sequence shown here is derived from an EMBL/GenBank/DDBJ whole genome shotgun (WGS) entry which is preliminary data.</text>
</comment>
<evidence type="ECO:0000313" key="1">
    <source>
        <dbReference type="EMBL" id="KJE75804.1"/>
    </source>
</evidence>
<name>A0A0D8FS91_9ACTN</name>
<gene>
    <name evidence="1" type="ORF">FEAC_24350</name>
</gene>
<dbReference type="EMBL" id="JXUW01000028">
    <property type="protein sequence ID" value="KJE75804.1"/>
    <property type="molecule type" value="Genomic_DNA"/>
</dbReference>
<reference evidence="1 2" key="1">
    <citation type="submission" date="2015-01" db="EMBL/GenBank/DDBJ databases">
        <title>Draft genome of the acidophilic iron oxidizer Ferrimicrobium acidiphilum strain T23.</title>
        <authorList>
            <person name="Poehlein A."/>
            <person name="Eisen S."/>
            <person name="Schloemann M."/>
            <person name="Johnson B.D."/>
            <person name="Daniel R."/>
            <person name="Muehling M."/>
        </authorList>
    </citation>
    <scope>NUCLEOTIDE SEQUENCE [LARGE SCALE GENOMIC DNA]</scope>
    <source>
        <strain evidence="1 2">T23</strain>
    </source>
</reference>
<proteinExistence type="predicted"/>
<evidence type="ECO:0000313" key="2">
    <source>
        <dbReference type="Proteomes" id="UP000032336"/>
    </source>
</evidence>
<protein>
    <submittedName>
        <fullName evidence="1">Uncharacterized protein</fullName>
    </submittedName>
</protein>
<dbReference type="STRING" id="1121877.FEAC_24350"/>
<organism evidence="1 2">
    <name type="scientific">Ferrimicrobium acidiphilum DSM 19497</name>
    <dbReference type="NCBI Taxonomy" id="1121877"/>
    <lineage>
        <taxon>Bacteria</taxon>
        <taxon>Bacillati</taxon>
        <taxon>Actinomycetota</taxon>
        <taxon>Acidimicrobiia</taxon>
        <taxon>Acidimicrobiales</taxon>
        <taxon>Acidimicrobiaceae</taxon>
        <taxon>Ferrimicrobium</taxon>
    </lineage>
</organism>
<keyword evidence="2" id="KW-1185">Reference proteome</keyword>
<dbReference type="AlphaFoldDB" id="A0A0D8FS91"/>
<accession>A0A0D8FS91</accession>